<protein>
    <submittedName>
        <fullName evidence="4">Ycf39</fullName>
    </submittedName>
</protein>
<reference evidence="4" key="1">
    <citation type="submission" date="2014-03" db="EMBL/GenBank/DDBJ databases">
        <title>Metagenomic reconstruction of the complete chloroplast and mitochondrial genomes of a novel unicellular red alga from the Cyanidiaceae family.</title>
        <authorList>
            <person name="Servin-Garciduenas L.E."/>
            <person name="Martinez-Romero E."/>
        </authorList>
    </citation>
    <scope>NUCLEOTIDE SEQUENCE</scope>
    <source>
        <strain evidence="4">MX-AZ01</strain>
    </source>
</reference>
<proteinExistence type="predicted"/>
<dbReference type="PANTHER" id="PTHR47128:SF2">
    <property type="entry name" value="PROTEIN HIGH CHLOROPHYLL FLUORESCENCE PHENOTYPE 244, CHLOROPLASTIC"/>
    <property type="match status" value="1"/>
</dbReference>
<feature type="domain" description="NAD(P)-binding" evidence="3">
    <location>
        <begin position="7"/>
        <end position="149"/>
    </location>
</feature>
<dbReference type="Pfam" id="PF13460">
    <property type="entry name" value="NAD_binding_10"/>
    <property type="match status" value="1"/>
</dbReference>
<evidence type="ECO:0000259" key="3">
    <source>
        <dbReference type="Pfam" id="PF13460"/>
    </source>
</evidence>
<accession>A0A060AEQ3</accession>
<keyword evidence="4" id="KW-0150">Chloroplast</keyword>
<dbReference type="InterPro" id="IPR016040">
    <property type="entry name" value="NAD(P)-bd_dom"/>
</dbReference>
<dbReference type="InterPro" id="IPR036291">
    <property type="entry name" value="NAD(P)-bd_dom_sf"/>
</dbReference>
<keyword evidence="2" id="KW-0604">Photosystem II</keyword>
<dbReference type="Gene3D" id="3.40.50.720">
    <property type="entry name" value="NAD(P)-binding Rossmann-like Domain"/>
    <property type="match status" value="1"/>
</dbReference>
<dbReference type="PANTHER" id="PTHR47128">
    <property type="match status" value="1"/>
</dbReference>
<keyword evidence="1" id="KW-0602">Photosynthesis</keyword>
<gene>
    <name evidence="4" type="primary">ycf39</name>
</gene>
<organism evidence="4">
    <name type="scientific">Cyanidiaceae sp. MX-AZ01</name>
    <dbReference type="NCBI Taxonomy" id="1503164"/>
    <lineage>
        <taxon>Eukaryota</taxon>
        <taxon>Rhodophyta</taxon>
        <taxon>Bangiophyceae</taxon>
        <taxon>Cyanidiales</taxon>
        <taxon>Cyanidiaceae</taxon>
    </lineage>
</organism>
<dbReference type="SUPFAM" id="SSF51735">
    <property type="entry name" value="NAD(P)-binding Rossmann-fold domains"/>
    <property type="match status" value="1"/>
</dbReference>
<dbReference type="GO" id="GO:0009523">
    <property type="term" value="C:photosystem II"/>
    <property type="evidence" value="ECO:0007669"/>
    <property type="project" value="UniProtKB-KW"/>
</dbReference>
<dbReference type="GO" id="GO:0015979">
    <property type="term" value="P:photosynthesis"/>
    <property type="evidence" value="ECO:0007669"/>
    <property type="project" value="UniProtKB-KW"/>
</dbReference>
<evidence type="ECO:0000256" key="2">
    <source>
        <dbReference type="ARBA" id="ARBA00023276"/>
    </source>
</evidence>
<dbReference type="InterPro" id="IPR044256">
    <property type="entry name" value="HCF244-like"/>
</dbReference>
<evidence type="ECO:0000313" key="4">
    <source>
        <dbReference type="EMBL" id="AIA61287.1"/>
    </source>
</evidence>
<geneLocation type="chloroplast" evidence="4"/>
<name>A0A060AEQ3_9RHOD</name>
<sequence length="293" mass="33695">MSLLIIGATGTLGTQLVREALSNGYAVKCMIRNWKKASFLKQLGAELVYGDLRWPESMADAFEGVTAVIDASVTRWQDLAQMRVIDWEGKLALLEYAKAAQVKHFMFCSIWNAHLYPQLELMKFKTDMEKQIMNSGLNYTICRFAGFYQALISAYALPILESRPIWLLNKPTRIAYIDAVEAAQLMIRHLGSNQRDLNLMGPKAWSADEMISLCEQLCGKKANIIRIDLKWLKLIEFAFQWFEWTYALSQQLSWSRILNEDFISNSEAQTELDIYLQEYYNKVLTKLATNNES</sequence>
<dbReference type="EMBL" id="KJ569775">
    <property type="protein sequence ID" value="AIA61287.1"/>
    <property type="molecule type" value="Genomic_DNA"/>
</dbReference>
<evidence type="ECO:0000256" key="1">
    <source>
        <dbReference type="ARBA" id="ARBA00022531"/>
    </source>
</evidence>
<keyword evidence="4" id="KW-0934">Plastid</keyword>
<dbReference type="AlphaFoldDB" id="A0A060AEQ3"/>